<feature type="transmembrane region" description="Helical" evidence="5">
    <location>
        <begin position="46"/>
        <end position="65"/>
    </location>
</feature>
<feature type="transmembrane region" description="Helical" evidence="5">
    <location>
        <begin position="100"/>
        <end position="121"/>
    </location>
</feature>
<accession>A0A420G150</accession>
<evidence type="ECO:0000256" key="5">
    <source>
        <dbReference type="SAM" id="Phobius"/>
    </source>
</evidence>
<name>A0A420G150_9SPHI</name>
<protein>
    <recommendedName>
        <fullName evidence="6">O-antigen ligase-related domain-containing protein</fullName>
    </recommendedName>
</protein>
<feature type="transmembrane region" description="Helical" evidence="5">
    <location>
        <begin position="158"/>
        <end position="176"/>
    </location>
</feature>
<keyword evidence="3 5" id="KW-1133">Transmembrane helix</keyword>
<keyword evidence="4 5" id="KW-0472">Membrane</keyword>
<dbReference type="Pfam" id="PF04932">
    <property type="entry name" value="Wzy_C"/>
    <property type="match status" value="1"/>
</dbReference>
<reference evidence="7 8" key="1">
    <citation type="submission" date="2016-07" db="EMBL/GenBank/DDBJ databases">
        <title>Genome analysis of Sphingobacterium siyangense T12B17.</title>
        <authorList>
            <person name="Xu D."/>
            <person name="Su Y."/>
            <person name="Zheng S."/>
        </authorList>
    </citation>
    <scope>NUCLEOTIDE SEQUENCE [LARGE SCALE GENOMIC DNA]</scope>
    <source>
        <strain evidence="7 8">T12B17</strain>
    </source>
</reference>
<gene>
    <name evidence="7" type="ORF">BCY89_26705</name>
</gene>
<feature type="transmembrane region" description="Helical" evidence="5">
    <location>
        <begin position="182"/>
        <end position="200"/>
    </location>
</feature>
<dbReference type="InterPro" id="IPR051533">
    <property type="entry name" value="WaaL-like"/>
</dbReference>
<dbReference type="AlphaFoldDB" id="A0A420G150"/>
<evidence type="ECO:0000313" key="8">
    <source>
        <dbReference type="Proteomes" id="UP000286402"/>
    </source>
</evidence>
<evidence type="ECO:0000256" key="2">
    <source>
        <dbReference type="ARBA" id="ARBA00022692"/>
    </source>
</evidence>
<feature type="transmembrane region" description="Helical" evidence="5">
    <location>
        <begin position="127"/>
        <end position="151"/>
    </location>
</feature>
<proteinExistence type="predicted"/>
<keyword evidence="2 5" id="KW-0812">Transmembrane</keyword>
<dbReference type="Proteomes" id="UP000286402">
    <property type="component" value="Unassembled WGS sequence"/>
</dbReference>
<dbReference type="PANTHER" id="PTHR37422:SF13">
    <property type="entry name" value="LIPOPOLYSACCHARIDE BIOSYNTHESIS PROTEIN PA4999-RELATED"/>
    <property type="match status" value="1"/>
</dbReference>
<feature type="transmembrane region" description="Helical" evidence="5">
    <location>
        <begin position="15"/>
        <end position="34"/>
    </location>
</feature>
<dbReference type="InterPro" id="IPR011990">
    <property type="entry name" value="TPR-like_helical_dom_sf"/>
</dbReference>
<evidence type="ECO:0000256" key="4">
    <source>
        <dbReference type="ARBA" id="ARBA00023136"/>
    </source>
</evidence>
<dbReference type="Gene3D" id="1.25.40.10">
    <property type="entry name" value="Tetratricopeptide repeat domain"/>
    <property type="match status" value="1"/>
</dbReference>
<feature type="transmembrane region" description="Helical" evidence="5">
    <location>
        <begin position="383"/>
        <end position="401"/>
    </location>
</feature>
<keyword evidence="8" id="KW-1185">Reference proteome</keyword>
<dbReference type="EMBL" id="MCAQ01000006">
    <property type="protein sequence ID" value="RKF38939.1"/>
    <property type="molecule type" value="Genomic_DNA"/>
</dbReference>
<evidence type="ECO:0000259" key="6">
    <source>
        <dbReference type="Pfam" id="PF04932"/>
    </source>
</evidence>
<feature type="transmembrane region" description="Helical" evidence="5">
    <location>
        <begin position="299"/>
        <end position="322"/>
    </location>
</feature>
<comment type="subcellular location">
    <subcellularLocation>
        <location evidence="1">Membrane</location>
        <topology evidence="1">Multi-pass membrane protein</topology>
    </subcellularLocation>
</comment>
<organism evidence="7 8">
    <name type="scientific">Sphingobacterium siyangense</name>
    <dbReference type="NCBI Taxonomy" id="459529"/>
    <lineage>
        <taxon>Bacteria</taxon>
        <taxon>Pseudomonadati</taxon>
        <taxon>Bacteroidota</taxon>
        <taxon>Sphingobacteriia</taxon>
        <taxon>Sphingobacteriales</taxon>
        <taxon>Sphingobacteriaceae</taxon>
        <taxon>Sphingobacterium</taxon>
    </lineage>
</organism>
<feature type="domain" description="O-antigen ligase-related" evidence="6">
    <location>
        <begin position="146"/>
        <end position="312"/>
    </location>
</feature>
<evidence type="ECO:0000256" key="3">
    <source>
        <dbReference type="ARBA" id="ARBA00022989"/>
    </source>
</evidence>
<sequence length="570" mass="66233">MNYFYLNGYNSKIQLFFNLSICFGTILIFAYEFGKNRILIIPKSDIILIIFIFYLIFLHLVGPYRNLYDSFVLKLAYSLIYFLTLKSIALRFGNLVLLKYLLVAAIVIEGIFIIGQLFHFIPNGNLLFSVGGSFGHPGYTSIYIAIAIIFLISNFDKLAYSTFWKYTFCILLLFSIAFNIKVISRTGLLLNACAILIFFLNRYKVTSIPRRAKILGIFCFISLAVLSILKTDSSHGRIFVMKNTISLINKSLLFGNGTDSFSSTFNRNQMEYFASGRGTEKEKLLADYVTIPYNDYLKIWFETGLVGLILLILYFVFLLYYETSKKKLLAENKYFVISFLIAMCFWNILGELPFLFLFFTVLALNNTQSTIPSLFISQSYWKIIYYVPIMALSIFSGQKIYDKYIFTENKRQADGLALKDNFSKSIFYYKKATDIFVSQEVISAYALALKSNGDIKYAIEFLKNNLNKYFSPDHLILLGDLYFLEKRFDESLKYYWMAHFNLPSKFTPLYKIAKVYIYSKNRSETDIFIGMLMNKKIKIDSPSVLLMKEELKYLQRRRDKISKEKLSIVN</sequence>
<comment type="caution">
    <text evidence="7">The sequence shown here is derived from an EMBL/GenBank/DDBJ whole genome shotgun (WGS) entry which is preliminary data.</text>
</comment>
<feature type="transmembrane region" description="Helical" evidence="5">
    <location>
        <begin position="212"/>
        <end position="229"/>
    </location>
</feature>
<evidence type="ECO:0000256" key="1">
    <source>
        <dbReference type="ARBA" id="ARBA00004141"/>
    </source>
</evidence>
<dbReference type="InterPro" id="IPR007016">
    <property type="entry name" value="O-antigen_ligase-rel_domated"/>
</dbReference>
<feature type="transmembrane region" description="Helical" evidence="5">
    <location>
        <begin position="71"/>
        <end position="88"/>
    </location>
</feature>
<feature type="transmembrane region" description="Helical" evidence="5">
    <location>
        <begin position="334"/>
        <end position="363"/>
    </location>
</feature>
<dbReference type="PANTHER" id="PTHR37422">
    <property type="entry name" value="TEICHURONIC ACID BIOSYNTHESIS PROTEIN TUAE"/>
    <property type="match status" value="1"/>
</dbReference>
<evidence type="ECO:0000313" key="7">
    <source>
        <dbReference type="EMBL" id="RKF38939.1"/>
    </source>
</evidence>
<dbReference type="SUPFAM" id="SSF81901">
    <property type="entry name" value="HCP-like"/>
    <property type="match status" value="1"/>
</dbReference>
<dbReference type="GO" id="GO:0016020">
    <property type="term" value="C:membrane"/>
    <property type="evidence" value="ECO:0007669"/>
    <property type="project" value="UniProtKB-SubCell"/>
</dbReference>